<keyword evidence="5" id="KW-0963">Cytoplasm</keyword>
<dbReference type="Pfam" id="PF09011">
    <property type="entry name" value="HMG_box_2"/>
    <property type="match status" value="1"/>
</dbReference>
<dbReference type="InterPro" id="IPR024970">
    <property type="entry name" value="Maelstrom"/>
</dbReference>
<proteinExistence type="inferred from homology"/>
<reference evidence="15" key="1">
    <citation type="submission" date="2025-08" db="UniProtKB">
        <authorList>
            <consortium name="RefSeq"/>
        </authorList>
    </citation>
    <scope>IDENTIFICATION</scope>
    <source>
        <tissue evidence="15">Whole organism</tissue>
    </source>
</reference>
<dbReference type="InterPro" id="IPR039259">
    <property type="entry name" value="Protein_maelstrom"/>
</dbReference>
<dbReference type="PROSITE" id="PS50118">
    <property type="entry name" value="HMG_BOX_2"/>
    <property type="match status" value="1"/>
</dbReference>
<dbReference type="GO" id="GO:0045892">
    <property type="term" value="P:negative regulation of DNA-templated transcription"/>
    <property type="evidence" value="ECO:0007669"/>
    <property type="project" value="TreeGrafter"/>
</dbReference>
<evidence type="ECO:0000256" key="4">
    <source>
        <dbReference type="ARBA" id="ARBA00022473"/>
    </source>
</evidence>
<dbReference type="GO" id="GO:0005634">
    <property type="term" value="C:nucleus"/>
    <property type="evidence" value="ECO:0007669"/>
    <property type="project" value="UniProtKB-SubCell"/>
</dbReference>
<evidence type="ECO:0000259" key="13">
    <source>
        <dbReference type="PROSITE" id="PS50118"/>
    </source>
</evidence>
<keyword evidence="7 11" id="KW-0238">DNA-binding</keyword>
<evidence type="ECO:0000256" key="9">
    <source>
        <dbReference type="ARBA" id="ARBA00023242"/>
    </source>
</evidence>
<keyword evidence="14" id="KW-1185">Reference proteome</keyword>
<dbReference type="AlphaFoldDB" id="A0A8B7NFZ5"/>
<protein>
    <submittedName>
        <fullName evidence="15">Uncharacterized protein LOC108669659</fullName>
    </submittedName>
</protein>
<dbReference type="GO" id="GO:0007140">
    <property type="term" value="P:male meiotic nuclear division"/>
    <property type="evidence" value="ECO:0007669"/>
    <property type="project" value="TreeGrafter"/>
</dbReference>
<feature type="DNA-binding region" description="HMG box" evidence="11">
    <location>
        <begin position="5"/>
        <end position="55"/>
    </location>
</feature>
<feature type="domain" description="HMG box" evidence="13">
    <location>
        <begin position="5"/>
        <end position="55"/>
    </location>
</feature>
<dbReference type="InterPro" id="IPR009071">
    <property type="entry name" value="HMG_box_dom"/>
</dbReference>
<dbReference type="GO" id="GO:0043186">
    <property type="term" value="C:P granule"/>
    <property type="evidence" value="ECO:0007669"/>
    <property type="project" value="TreeGrafter"/>
</dbReference>
<name>A0A8B7NFZ5_HYAAZ</name>
<dbReference type="Pfam" id="PF13017">
    <property type="entry name" value="Maelstrom"/>
    <property type="match status" value="1"/>
</dbReference>
<dbReference type="SUPFAM" id="SSF47095">
    <property type="entry name" value="HMG-box"/>
    <property type="match status" value="1"/>
</dbReference>
<feature type="region of interest" description="Disordered" evidence="12">
    <location>
        <begin position="371"/>
        <end position="463"/>
    </location>
</feature>
<sequence>MPNKKKNKPNAYFTFLQTRKPKVEKNLGRSVSYDEVSQYVGAEWARMSAAEKAEYAPYKTHVPLDSFGVPLYVHQEKQDMMKKMHEEMVQGIKNLVDLHTVAQDLAQLEFVVMAATDYITTEKSEVVPAEISLVRVRLATGLDPRQYHAILKPPRVWPLGYEAEMRLHVAATHHLPTDRSSPECVGSDDFSLVTAEMSAFLQPGLQEVSGGGLSPVFTLTERQGIVRNILSQKFNMCDVKVWSLEELLVQMYVALHPEQVGVYSTVFALDDITSAPNSPDFHPDLGCEWHRVQQSDEVNQCSLNMAQRWSFMFLQALRLEQSLGIRLVPNRHLPGPTSCSGTRIALSAHQTSRNRRHQLSSQQSLSRHLSQLSCSDFSDDTPPSKKDVEHTKSAGLAPSANISGTTTPNSVTSEASKHANPLFDYFRRGRSSENSNGFDTPDVKSTSDFPALGGSRKHINGKK</sequence>
<feature type="compositionally biased region" description="Basic and acidic residues" evidence="12">
    <location>
        <begin position="382"/>
        <end position="392"/>
    </location>
</feature>
<dbReference type="OrthoDB" id="24555at2759"/>
<evidence type="ECO:0000256" key="7">
    <source>
        <dbReference type="ARBA" id="ARBA00023125"/>
    </source>
</evidence>
<evidence type="ECO:0000256" key="1">
    <source>
        <dbReference type="ARBA" id="ARBA00004123"/>
    </source>
</evidence>
<keyword evidence="4" id="KW-0217">Developmental protein</keyword>
<dbReference type="OMA" id="KHEIFDH"/>
<evidence type="ECO:0000256" key="12">
    <source>
        <dbReference type="SAM" id="MobiDB-lite"/>
    </source>
</evidence>
<dbReference type="GeneID" id="108669659"/>
<comment type="subcellular location">
    <subcellularLocation>
        <location evidence="2">Cytoplasm</location>
    </subcellularLocation>
    <subcellularLocation>
        <location evidence="1">Nucleus</location>
    </subcellularLocation>
</comment>
<dbReference type="PANTHER" id="PTHR21358">
    <property type="entry name" value="PROTEIN MAELSTROM HOMOLOG"/>
    <property type="match status" value="1"/>
</dbReference>
<evidence type="ECO:0000313" key="15">
    <source>
        <dbReference type="RefSeq" id="XP_018012545.1"/>
    </source>
</evidence>
<feature type="compositionally biased region" description="Polar residues" evidence="12">
    <location>
        <begin position="400"/>
        <end position="414"/>
    </location>
</feature>
<dbReference type="PANTHER" id="PTHR21358:SF4">
    <property type="entry name" value="PROTEIN MAELSTROM HOMOLOG"/>
    <property type="match status" value="1"/>
</dbReference>
<gene>
    <name evidence="15" type="primary">LOC108669659</name>
</gene>
<dbReference type="RefSeq" id="XP_018012545.1">
    <property type="nucleotide sequence ID" value="XM_018157056.2"/>
</dbReference>
<keyword evidence="9 11" id="KW-0539">Nucleus</keyword>
<comment type="similarity">
    <text evidence="3">Belongs to the maelstrom family.</text>
</comment>
<accession>A0A8B7NFZ5</accession>
<organism evidence="14 15">
    <name type="scientific">Hyalella azteca</name>
    <name type="common">Amphipod</name>
    <dbReference type="NCBI Taxonomy" id="294128"/>
    <lineage>
        <taxon>Eukaryota</taxon>
        <taxon>Metazoa</taxon>
        <taxon>Ecdysozoa</taxon>
        <taxon>Arthropoda</taxon>
        <taxon>Crustacea</taxon>
        <taxon>Multicrustacea</taxon>
        <taxon>Malacostraca</taxon>
        <taxon>Eumalacostraca</taxon>
        <taxon>Peracarida</taxon>
        <taxon>Amphipoda</taxon>
        <taxon>Senticaudata</taxon>
        <taxon>Talitrida</taxon>
        <taxon>Talitroidea</taxon>
        <taxon>Hyalellidae</taxon>
        <taxon>Hyalella</taxon>
    </lineage>
</organism>
<dbReference type="GO" id="GO:0034587">
    <property type="term" value="P:piRNA processing"/>
    <property type="evidence" value="ECO:0007669"/>
    <property type="project" value="TreeGrafter"/>
</dbReference>
<keyword evidence="8" id="KW-0943">RNA-mediated gene silencing</keyword>
<keyword evidence="10" id="KW-0469">Meiosis</keyword>
<evidence type="ECO:0000256" key="6">
    <source>
        <dbReference type="ARBA" id="ARBA00022782"/>
    </source>
</evidence>
<dbReference type="Gene3D" id="1.10.30.10">
    <property type="entry name" value="High mobility group box domain"/>
    <property type="match status" value="1"/>
</dbReference>
<evidence type="ECO:0000256" key="2">
    <source>
        <dbReference type="ARBA" id="ARBA00004496"/>
    </source>
</evidence>
<evidence type="ECO:0000256" key="8">
    <source>
        <dbReference type="ARBA" id="ARBA00023158"/>
    </source>
</evidence>
<keyword evidence="6" id="KW-0221">Differentiation</keyword>
<evidence type="ECO:0000313" key="14">
    <source>
        <dbReference type="Proteomes" id="UP000694843"/>
    </source>
</evidence>
<dbReference type="GO" id="GO:0030154">
    <property type="term" value="P:cell differentiation"/>
    <property type="evidence" value="ECO:0007669"/>
    <property type="project" value="UniProtKB-KW"/>
</dbReference>
<evidence type="ECO:0000256" key="3">
    <source>
        <dbReference type="ARBA" id="ARBA00007057"/>
    </source>
</evidence>
<dbReference type="GO" id="GO:0043565">
    <property type="term" value="F:sequence-specific DNA binding"/>
    <property type="evidence" value="ECO:0007669"/>
    <property type="project" value="TreeGrafter"/>
</dbReference>
<evidence type="ECO:0000256" key="11">
    <source>
        <dbReference type="PROSITE-ProRule" id="PRU00267"/>
    </source>
</evidence>
<dbReference type="Proteomes" id="UP000694843">
    <property type="component" value="Unplaced"/>
</dbReference>
<feature type="compositionally biased region" description="Polar residues" evidence="12">
    <location>
        <begin position="432"/>
        <end position="448"/>
    </location>
</feature>
<evidence type="ECO:0000256" key="5">
    <source>
        <dbReference type="ARBA" id="ARBA00022490"/>
    </source>
</evidence>
<evidence type="ECO:0000256" key="10">
    <source>
        <dbReference type="ARBA" id="ARBA00023254"/>
    </source>
</evidence>
<dbReference type="KEGG" id="hazt:108669659"/>
<dbReference type="InterPro" id="IPR036910">
    <property type="entry name" value="HMG_box_dom_sf"/>
</dbReference>
<dbReference type="GO" id="GO:0007283">
    <property type="term" value="P:spermatogenesis"/>
    <property type="evidence" value="ECO:0007669"/>
    <property type="project" value="TreeGrafter"/>
</dbReference>
<dbReference type="GO" id="GO:0060964">
    <property type="term" value="P:regulation of miRNA-mediated gene silencing"/>
    <property type="evidence" value="ECO:0007669"/>
    <property type="project" value="InterPro"/>
</dbReference>